<name>A0A1H9RNS8_BUTFI</name>
<evidence type="ECO:0000256" key="1">
    <source>
        <dbReference type="SAM" id="MobiDB-lite"/>
    </source>
</evidence>
<protein>
    <submittedName>
        <fullName evidence="2">Uncharacterized protein</fullName>
    </submittedName>
</protein>
<feature type="compositionally biased region" description="Basic and acidic residues" evidence="1">
    <location>
        <begin position="27"/>
        <end position="36"/>
    </location>
</feature>
<sequence>MSNKDFEQNDDNVNVNSEGMSPDQVDEEIHSETLEGKKRKPQHLIINKESGKVINAETGEEVQSIDIVTEDGMLGSVSSTGRIVLCGANAYEEKYYFNPLFRKVPESIQKELRIICVLYTQNAGGVFTIEFEEDGTITMETNADEEDITYDEVSAGLLIGEIRRQRQDLFKALETYYKVIVLHHDISELLSEDETDDED</sequence>
<gene>
    <name evidence="2" type="ORF">SAMN04487884_11050</name>
</gene>
<feature type="region of interest" description="Disordered" evidence="1">
    <location>
        <begin position="1"/>
        <end position="40"/>
    </location>
</feature>
<reference evidence="2 3" key="1">
    <citation type="submission" date="2016-10" db="EMBL/GenBank/DDBJ databases">
        <authorList>
            <person name="de Groot N.N."/>
        </authorList>
    </citation>
    <scope>NUCLEOTIDE SEQUENCE [LARGE SCALE GENOMIC DNA]</scope>
    <source>
        <strain evidence="2 3">AR40</strain>
    </source>
</reference>
<dbReference type="Pfam" id="PF19642">
    <property type="entry name" value="DUF6145"/>
    <property type="match status" value="1"/>
</dbReference>
<dbReference type="Proteomes" id="UP000182584">
    <property type="component" value="Unassembled WGS sequence"/>
</dbReference>
<proteinExistence type="predicted"/>
<accession>A0A1H9RNS8</accession>
<dbReference type="EMBL" id="FOGJ01000010">
    <property type="protein sequence ID" value="SER74366.1"/>
    <property type="molecule type" value="Genomic_DNA"/>
</dbReference>
<dbReference type="RefSeq" id="WP_330387567.1">
    <property type="nucleotide sequence ID" value="NZ_FOGJ01000010.1"/>
</dbReference>
<dbReference type="AlphaFoldDB" id="A0A1H9RNS8"/>
<dbReference type="eggNOG" id="ENOG5032SB0">
    <property type="taxonomic scope" value="Bacteria"/>
</dbReference>
<dbReference type="InterPro" id="IPR046143">
    <property type="entry name" value="DUF6145"/>
</dbReference>
<evidence type="ECO:0000313" key="2">
    <source>
        <dbReference type="EMBL" id="SER74366.1"/>
    </source>
</evidence>
<organism evidence="2 3">
    <name type="scientific">Butyrivibrio fibrisolvens</name>
    <dbReference type="NCBI Taxonomy" id="831"/>
    <lineage>
        <taxon>Bacteria</taxon>
        <taxon>Bacillati</taxon>
        <taxon>Bacillota</taxon>
        <taxon>Clostridia</taxon>
        <taxon>Lachnospirales</taxon>
        <taxon>Lachnospiraceae</taxon>
        <taxon>Butyrivibrio</taxon>
    </lineage>
</organism>
<evidence type="ECO:0000313" key="3">
    <source>
        <dbReference type="Proteomes" id="UP000182584"/>
    </source>
</evidence>